<keyword evidence="6 9" id="KW-1133">Transmembrane helix</keyword>
<organism evidence="12 13">
    <name type="scientific">Candidatus Phaeomarinibacter ectocarpi</name>
    <dbReference type="NCBI Taxonomy" id="1458461"/>
    <lineage>
        <taxon>Bacteria</taxon>
        <taxon>Pseudomonadati</taxon>
        <taxon>Pseudomonadota</taxon>
        <taxon>Alphaproteobacteria</taxon>
        <taxon>Hyphomicrobiales</taxon>
        <taxon>Parvibaculaceae</taxon>
        <taxon>Candidatus Phaeomarinibacter</taxon>
    </lineage>
</organism>
<gene>
    <name evidence="12" type="ORF">BN1012_Phect860</name>
</gene>
<keyword evidence="7 9" id="KW-0472">Membrane</keyword>
<dbReference type="EMBL" id="HG966617">
    <property type="protein sequence ID" value="CDO59074.1"/>
    <property type="molecule type" value="Genomic_DNA"/>
</dbReference>
<evidence type="ECO:0000256" key="8">
    <source>
        <dbReference type="SAM" id="Coils"/>
    </source>
</evidence>
<evidence type="ECO:0000256" key="7">
    <source>
        <dbReference type="ARBA" id="ARBA00023136"/>
    </source>
</evidence>
<evidence type="ECO:0000256" key="5">
    <source>
        <dbReference type="ARBA" id="ARBA00022840"/>
    </source>
</evidence>
<dbReference type="Pfam" id="PF13807">
    <property type="entry name" value="GNVR"/>
    <property type="match status" value="1"/>
</dbReference>
<dbReference type="GO" id="GO:0005886">
    <property type="term" value="C:plasma membrane"/>
    <property type="evidence" value="ECO:0007669"/>
    <property type="project" value="UniProtKB-SubCell"/>
</dbReference>
<name>X5ME64_9HYPH</name>
<keyword evidence="12" id="KW-0808">Transferase</keyword>
<accession>X5ME64</accession>
<keyword evidence="8" id="KW-0175">Coiled coil</keyword>
<keyword evidence="3 9" id="KW-0812">Transmembrane</keyword>
<evidence type="ECO:0000256" key="2">
    <source>
        <dbReference type="ARBA" id="ARBA00022475"/>
    </source>
</evidence>
<evidence type="ECO:0000256" key="1">
    <source>
        <dbReference type="ARBA" id="ARBA00004651"/>
    </source>
</evidence>
<dbReference type="PANTHER" id="PTHR32309:SF13">
    <property type="entry name" value="FERRIC ENTEROBACTIN TRANSPORT PROTEIN FEPE"/>
    <property type="match status" value="1"/>
</dbReference>
<dbReference type="GO" id="GO:0005524">
    <property type="term" value="F:ATP binding"/>
    <property type="evidence" value="ECO:0007669"/>
    <property type="project" value="UniProtKB-KW"/>
</dbReference>
<evidence type="ECO:0000259" key="10">
    <source>
        <dbReference type="Pfam" id="PF02706"/>
    </source>
</evidence>
<keyword evidence="5" id="KW-0067">ATP-binding</keyword>
<dbReference type="NCBIfam" id="TIGR01007">
    <property type="entry name" value="eps_fam"/>
    <property type="match status" value="1"/>
</dbReference>
<dbReference type="OrthoDB" id="230260at2"/>
<feature type="domain" description="Tyrosine-protein kinase G-rich" evidence="11">
    <location>
        <begin position="399"/>
        <end position="470"/>
    </location>
</feature>
<keyword evidence="13" id="KW-1185">Reference proteome</keyword>
<dbReference type="PANTHER" id="PTHR32309">
    <property type="entry name" value="TYROSINE-PROTEIN KINASE"/>
    <property type="match status" value="1"/>
</dbReference>
<evidence type="ECO:0000256" key="4">
    <source>
        <dbReference type="ARBA" id="ARBA00022741"/>
    </source>
</evidence>
<evidence type="ECO:0000259" key="11">
    <source>
        <dbReference type="Pfam" id="PF13807"/>
    </source>
</evidence>
<dbReference type="Pfam" id="PF02706">
    <property type="entry name" value="Wzz"/>
    <property type="match status" value="1"/>
</dbReference>
<dbReference type="Proteomes" id="UP000032160">
    <property type="component" value="Chromosome I"/>
</dbReference>
<feature type="transmembrane region" description="Helical" evidence="9">
    <location>
        <begin position="36"/>
        <end position="57"/>
    </location>
</feature>
<dbReference type="InterPro" id="IPR027417">
    <property type="entry name" value="P-loop_NTPase"/>
</dbReference>
<evidence type="ECO:0000313" key="13">
    <source>
        <dbReference type="Proteomes" id="UP000032160"/>
    </source>
</evidence>
<dbReference type="InterPro" id="IPR005702">
    <property type="entry name" value="Wzc-like_C"/>
</dbReference>
<dbReference type="GO" id="GO:0004715">
    <property type="term" value="F:non-membrane spanning protein tyrosine kinase activity"/>
    <property type="evidence" value="ECO:0007669"/>
    <property type="project" value="UniProtKB-EC"/>
</dbReference>
<reference evidence="12 13" key="1">
    <citation type="journal article" date="2014" name="Front. Genet.">
        <title>Genome and metabolic network of "Candidatus Phaeomarinobacter ectocarpi" Ec32, a new candidate genus of Alphaproteobacteria frequently associated with brown algae.</title>
        <authorList>
            <person name="Dittami S.M."/>
            <person name="Barbeyron T."/>
            <person name="Boyen C."/>
            <person name="Cambefort J."/>
            <person name="Collet G."/>
            <person name="Delage L."/>
            <person name="Gobet A."/>
            <person name="Groisillier A."/>
            <person name="Leblanc C."/>
            <person name="Michel G."/>
            <person name="Scornet D."/>
            <person name="Siegel A."/>
            <person name="Tapia J.E."/>
            <person name="Tonon T."/>
        </authorList>
    </citation>
    <scope>NUCLEOTIDE SEQUENCE [LARGE SCALE GENOMIC DNA]</scope>
    <source>
        <strain evidence="12 13">Ec32</strain>
    </source>
</reference>
<dbReference type="RefSeq" id="WP_043949841.1">
    <property type="nucleotide sequence ID" value="NZ_HG966617.1"/>
</dbReference>
<feature type="domain" description="Polysaccharide chain length determinant N-terminal" evidence="10">
    <location>
        <begin position="23"/>
        <end position="111"/>
    </location>
</feature>
<dbReference type="SUPFAM" id="SSF52540">
    <property type="entry name" value="P-loop containing nucleoside triphosphate hydrolases"/>
    <property type="match status" value="1"/>
</dbReference>
<keyword evidence="4" id="KW-0547">Nucleotide-binding</keyword>
<protein>
    <submittedName>
        <fullName evidence="12">Tyrosine-protein kinase EpsD</fullName>
        <ecNumber evidence="12">2.7.10.2</ecNumber>
    </submittedName>
</protein>
<dbReference type="CDD" id="cd05387">
    <property type="entry name" value="BY-kinase"/>
    <property type="match status" value="1"/>
</dbReference>
<dbReference type="Gene3D" id="3.40.50.300">
    <property type="entry name" value="P-loop containing nucleotide triphosphate hydrolases"/>
    <property type="match status" value="1"/>
</dbReference>
<evidence type="ECO:0000256" key="6">
    <source>
        <dbReference type="ARBA" id="ARBA00022989"/>
    </source>
</evidence>
<dbReference type="STRING" id="1458461.BN1012_Phect860"/>
<dbReference type="InterPro" id="IPR032807">
    <property type="entry name" value="GNVR"/>
</dbReference>
<evidence type="ECO:0000256" key="9">
    <source>
        <dbReference type="SAM" id="Phobius"/>
    </source>
</evidence>
<sequence length="736" mass="80753">MNEETTVRNLSSLAGDAADNPFDFKAIRELAISRRWIILGTFVVCLAVTITWVAQLVPVYQADARVLIDSREQQVVDIQQVLPGLEANQTTMQTQIQIIRSRSLLLRVIEDIGLMSNPDFNLTLAETVAADEPDTAPAEPVLNSAAALRDETDLLSPERIGVVNKLRSALSVRTVGGSTVISISAESTKPALAAQIANSVANLYVLEQLNAKFDATRKATEWLTVRINDLADQLAVAEGAVEAFRMENNLFEANGVSLTAQRLSTLSAQLTTEKAQLAAAEAQLRQINRASGGRIQLDSLSEVLASGIISQLRGQEAQLRRQAAEYSNRYGPKHPKITDLRAEQQDLAAKIAQEVNRVKQRLQNDAEIMRARVGVIQTSLEDVQGATSEQDRARIQLRDLEREVESTRALHDSMLTRLKEMQQTEGVQTPDARVISPAAAPTVPVRPNRRQIFTVSIPASMALAFIIAFMVEKLDKGFRTASQLETALDIPVVAVVPEGGASSGTAAAKMPITEPLSAYTEAIRSIQTALMVSDVDKTVKTIVVTSATSAEGKSVLSLSLARLYAGMGKKTLLLEADLRRPSIAKLLDQNRWEVGLMDYLSGATPLEEAMHKDPESPLYILPVLKPPANPPMIVQSDAMRRLVEEMARVFDIVIIDSAPLLPVNDTRHLLSYVDMSLLAVRWDETSREAVEKSMLQLRENSAPLLGAVLTRADVRRHSLYEYGYGEYSKYGHYYTS</sequence>
<comment type="subcellular location">
    <subcellularLocation>
        <location evidence="1">Cell membrane</location>
        <topology evidence="1">Multi-pass membrane protein</topology>
    </subcellularLocation>
</comment>
<evidence type="ECO:0000313" key="12">
    <source>
        <dbReference type="EMBL" id="CDO59074.1"/>
    </source>
</evidence>
<dbReference type="InterPro" id="IPR050445">
    <property type="entry name" value="Bact_polysacc_biosynth/exp"/>
</dbReference>
<dbReference type="AlphaFoldDB" id="X5ME64"/>
<dbReference type="KEGG" id="pect:BN1012_Phect860"/>
<evidence type="ECO:0000256" key="3">
    <source>
        <dbReference type="ARBA" id="ARBA00022692"/>
    </source>
</evidence>
<keyword evidence="2" id="KW-1003">Cell membrane</keyword>
<dbReference type="EC" id="2.7.10.2" evidence="12"/>
<keyword evidence="12" id="KW-0418">Kinase</keyword>
<dbReference type="InterPro" id="IPR003856">
    <property type="entry name" value="LPS_length_determ_N"/>
</dbReference>
<proteinExistence type="predicted"/>
<feature type="coiled-coil region" evidence="8">
    <location>
        <begin position="263"/>
        <end position="417"/>
    </location>
</feature>
<dbReference type="HOGENOM" id="CLU_009912_2_0_5"/>